<dbReference type="KEGG" id="uli:ETAA1_16510"/>
<evidence type="ECO:0000256" key="5">
    <source>
        <dbReference type="SAM" id="MobiDB-lite"/>
    </source>
</evidence>
<protein>
    <submittedName>
        <fullName evidence="8">Serine/threonine-protein kinase PknF</fullName>
        <ecNumber evidence="8">2.7.11.1</ecNumber>
    </submittedName>
</protein>
<evidence type="ECO:0000256" key="1">
    <source>
        <dbReference type="ARBA" id="ARBA00022679"/>
    </source>
</evidence>
<evidence type="ECO:0000256" key="6">
    <source>
        <dbReference type="SAM" id="Phobius"/>
    </source>
</evidence>
<evidence type="ECO:0000256" key="3">
    <source>
        <dbReference type="ARBA" id="ARBA00022777"/>
    </source>
</evidence>
<feature type="transmembrane region" description="Helical" evidence="6">
    <location>
        <begin position="328"/>
        <end position="348"/>
    </location>
</feature>
<dbReference type="PROSITE" id="PS00108">
    <property type="entry name" value="PROTEIN_KINASE_ST"/>
    <property type="match status" value="1"/>
</dbReference>
<dbReference type="InterPro" id="IPR042095">
    <property type="entry name" value="SUMF_sf"/>
</dbReference>
<dbReference type="GO" id="GO:0005524">
    <property type="term" value="F:ATP binding"/>
    <property type="evidence" value="ECO:0007669"/>
    <property type="project" value="UniProtKB-KW"/>
</dbReference>
<dbReference type="CDD" id="cd14014">
    <property type="entry name" value="STKc_PknB_like"/>
    <property type="match status" value="1"/>
</dbReference>
<keyword evidence="6" id="KW-0472">Membrane</keyword>
<evidence type="ECO:0000259" key="7">
    <source>
        <dbReference type="PROSITE" id="PS50011"/>
    </source>
</evidence>
<gene>
    <name evidence="8" type="primary">pknF_2</name>
    <name evidence="8" type="ORF">ETAA1_16510</name>
</gene>
<dbReference type="SMART" id="SM00220">
    <property type="entry name" value="S_TKc"/>
    <property type="match status" value="1"/>
</dbReference>
<dbReference type="EC" id="2.7.11.1" evidence="8"/>
<dbReference type="PANTHER" id="PTHR43289">
    <property type="entry name" value="MITOGEN-ACTIVATED PROTEIN KINASE KINASE KINASE 20-RELATED"/>
    <property type="match status" value="1"/>
</dbReference>
<dbReference type="GO" id="GO:0004674">
    <property type="term" value="F:protein serine/threonine kinase activity"/>
    <property type="evidence" value="ECO:0007669"/>
    <property type="project" value="UniProtKB-EC"/>
</dbReference>
<evidence type="ECO:0000313" key="8">
    <source>
        <dbReference type="EMBL" id="QDU19715.1"/>
    </source>
</evidence>
<dbReference type="InterPro" id="IPR016187">
    <property type="entry name" value="CTDL_fold"/>
</dbReference>
<feature type="compositionally biased region" description="Polar residues" evidence="5">
    <location>
        <begin position="1"/>
        <end position="11"/>
    </location>
</feature>
<reference evidence="8 9" key="1">
    <citation type="submission" date="2019-02" db="EMBL/GenBank/DDBJ databases">
        <title>Deep-cultivation of Planctomycetes and their phenomic and genomic characterization uncovers novel biology.</title>
        <authorList>
            <person name="Wiegand S."/>
            <person name="Jogler M."/>
            <person name="Boedeker C."/>
            <person name="Pinto D."/>
            <person name="Vollmers J."/>
            <person name="Rivas-Marin E."/>
            <person name="Kohn T."/>
            <person name="Peeters S.H."/>
            <person name="Heuer A."/>
            <person name="Rast P."/>
            <person name="Oberbeckmann S."/>
            <person name="Bunk B."/>
            <person name="Jeske O."/>
            <person name="Meyerdierks A."/>
            <person name="Storesund J.E."/>
            <person name="Kallscheuer N."/>
            <person name="Luecker S."/>
            <person name="Lage O.M."/>
            <person name="Pohl T."/>
            <person name="Merkel B.J."/>
            <person name="Hornburger P."/>
            <person name="Mueller R.-W."/>
            <person name="Bruemmer F."/>
            <person name="Labrenz M."/>
            <person name="Spormann A.M."/>
            <person name="Op den Camp H."/>
            <person name="Overmann J."/>
            <person name="Amann R."/>
            <person name="Jetten M.S.M."/>
            <person name="Mascher T."/>
            <person name="Medema M.H."/>
            <person name="Devos D.P."/>
            <person name="Kaster A.-K."/>
            <person name="Ovreas L."/>
            <person name="Rohde M."/>
            <person name="Galperin M.Y."/>
            <person name="Jogler C."/>
        </authorList>
    </citation>
    <scope>NUCLEOTIDE SEQUENCE [LARGE SCALE GENOMIC DNA]</scope>
    <source>
        <strain evidence="8 9">ETA_A1</strain>
    </source>
</reference>
<dbReference type="RefSeq" id="WP_145236089.1">
    <property type="nucleotide sequence ID" value="NZ_CP036273.1"/>
</dbReference>
<dbReference type="InterPro" id="IPR005532">
    <property type="entry name" value="SUMF_dom"/>
</dbReference>
<dbReference type="PROSITE" id="PS50011">
    <property type="entry name" value="PROTEIN_KINASE_DOM"/>
    <property type="match status" value="1"/>
</dbReference>
<proteinExistence type="predicted"/>
<dbReference type="SUPFAM" id="SSF56436">
    <property type="entry name" value="C-type lectin-like"/>
    <property type="match status" value="1"/>
</dbReference>
<dbReference type="OrthoDB" id="283754at2"/>
<accession>A0A517XQD0</accession>
<dbReference type="InterPro" id="IPR008271">
    <property type="entry name" value="Ser/Thr_kinase_AS"/>
</dbReference>
<dbReference type="Proteomes" id="UP000319576">
    <property type="component" value="Chromosome"/>
</dbReference>
<dbReference type="PANTHER" id="PTHR43289:SF34">
    <property type="entry name" value="SERINE_THREONINE-PROTEIN KINASE YBDM-RELATED"/>
    <property type="match status" value="1"/>
</dbReference>
<feature type="region of interest" description="Disordered" evidence="5">
    <location>
        <begin position="1"/>
        <end position="46"/>
    </location>
</feature>
<dbReference type="Pfam" id="PF00069">
    <property type="entry name" value="Pkinase"/>
    <property type="match status" value="1"/>
</dbReference>
<organism evidence="8 9">
    <name type="scientific">Urbifossiella limnaea</name>
    <dbReference type="NCBI Taxonomy" id="2528023"/>
    <lineage>
        <taxon>Bacteria</taxon>
        <taxon>Pseudomonadati</taxon>
        <taxon>Planctomycetota</taxon>
        <taxon>Planctomycetia</taxon>
        <taxon>Gemmatales</taxon>
        <taxon>Gemmataceae</taxon>
        <taxon>Urbifossiella</taxon>
    </lineage>
</organism>
<evidence type="ECO:0000256" key="2">
    <source>
        <dbReference type="ARBA" id="ARBA00022741"/>
    </source>
</evidence>
<keyword evidence="2" id="KW-0547">Nucleotide-binding</keyword>
<sequence>MNQPDQTQVNTGDRPPVDASGTNAEATRTAGQVGPPPPVPATEADRTDAVVSVAQQYELVRQLGRGTFGEVWLARKNPSGIEKAVKVLHQPADQDTAKRELKSLELIKNLRHPYLLATEDFWVGGNKLYIVTELADGTLRGRMKECIAEGRPGIPLDELLVYLHESAEGLDYLHQKQITHRDVKPDNILVVNRHAKVADFGLVRHQAAAVEAVSFAGTPAFMAPEIWLGEGGPASDQYALAVSYVELRQGKTPFAFATDGVMAAHVEGKFGFDDLIPEAERAVLRKAMARKPEDRYPTCAAFAAALADSEGRAVVRSDTPAGKPQPKWLIPAAAAAVVLLGVGVYFGFFAEKGGSRAGETATPAGAVAEPGTELVTFLDGRQAPQWVTLTRGPETMRFRLITPTGGPGTPMPFYLAAAKVWNQLHQEACKAGGVPDPDREQPGGPAAPVVNVTATQAAAVAAAMGGRLPTPDEWDHAAGFHDRGGLAGPLRVGGAARVGLKEPAPATGPDADRSANALGLLDMGGNGREWTAAVLPGRGQPPLPVDGAAFDPEARVVLRGRAYFLRTPLTFADMELERDEPQTQFAREKSAYTGYRVVLPVP</sequence>
<feature type="domain" description="Protein kinase" evidence="7">
    <location>
        <begin position="57"/>
        <end position="307"/>
    </location>
</feature>
<dbReference type="InterPro" id="IPR000719">
    <property type="entry name" value="Prot_kinase_dom"/>
</dbReference>
<keyword evidence="3 8" id="KW-0418">Kinase</keyword>
<dbReference type="SUPFAM" id="SSF56112">
    <property type="entry name" value="Protein kinase-like (PK-like)"/>
    <property type="match status" value="1"/>
</dbReference>
<keyword evidence="9" id="KW-1185">Reference proteome</keyword>
<name>A0A517XQD0_9BACT</name>
<keyword evidence="4" id="KW-0067">ATP-binding</keyword>
<dbReference type="AlphaFoldDB" id="A0A517XQD0"/>
<dbReference type="Gene3D" id="3.90.1580.10">
    <property type="entry name" value="paralog of FGE (formylglycine-generating enzyme)"/>
    <property type="match status" value="1"/>
</dbReference>
<evidence type="ECO:0000256" key="4">
    <source>
        <dbReference type="ARBA" id="ARBA00022840"/>
    </source>
</evidence>
<keyword evidence="6" id="KW-1133">Transmembrane helix</keyword>
<dbReference type="InterPro" id="IPR011009">
    <property type="entry name" value="Kinase-like_dom_sf"/>
</dbReference>
<evidence type="ECO:0000313" key="9">
    <source>
        <dbReference type="Proteomes" id="UP000319576"/>
    </source>
</evidence>
<dbReference type="EMBL" id="CP036273">
    <property type="protein sequence ID" value="QDU19715.1"/>
    <property type="molecule type" value="Genomic_DNA"/>
</dbReference>
<keyword evidence="6" id="KW-0812">Transmembrane</keyword>
<keyword evidence="1 8" id="KW-0808">Transferase</keyword>
<dbReference type="Gene3D" id="1.10.510.10">
    <property type="entry name" value="Transferase(Phosphotransferase) domain 1"/>
    <property type="match status" value="1"/>
</dbReference>
<dbReference type="Pfam" id="PF03781">
    <property type="entry name" value="FGE-sulfatase"/>
    <property type="match status" value="1"/>
</dbReference>